<name>A0A9P0F614_BEMTA</name>
<reference evidence="2" key="1">
    <citation type="submission" date="2021-12" db="EMBL/GenBank/DDBJ databases">
        <authorList>
            <person name="King R."/>
        </authorList>
    </citation>
    <scope>NUCLEOTIDE SEQUENCE</scope>
</reference>
<dbReference type="AlphaFoldDB" id="A0A9P0F614"/>
<evidence type="ECO:0000313" key="3">
    <source>
        <dbReference type="Proteomes" id="UP001152759"/>
    </source>
</evidence>
<dbReference type="KEGG" id="btab:109037387"/>
<evidence type="ECO:0000313" key="2">
    <source>
        <dbReference type="EMBL" id="CAH0390500.1"/>
    </source>
</evidence>
<dbReference type="Proteomes" id="UP001152759">
    <property type="component" value="Chromosome 5"/>
</dbReference>
<accession>A0A9P0F614</accession>
<proteinExistence type="predicted"/>
<protein>
    <submittedName>
        <fullName evidence="2">Uncharacterized protein</fullName>
    </submittedName>
</protein>
<dbReference type="EMBL" id="OU963866">
    <property type="protein sequence ID" value="CAH0390500.1"/>
    <property type="molecule type" value="Genomic_DNA"/>
</dbReference>
<organism evidence="2 3">
    <name type="scientific">Bemisia tabaci</name>
    <name type="common">Sweetpotato whitefly</name>
    <name type="synonym">Aleurodes tabaci</name>
    <dbReference type="NCBI Taxonomy" id="7038"/>
    <lineage>
        <taxon>Eukaryota</taxon>
        <taxon>Metazoa</taxon>
        <taxon>Ecdysozoa</taxon>
        <taxon>Arthropoda</taxon>
        <taxon>Hexapoda</taxon>
        <taxon>Insecta</taxon>
        <taxon>Pterygota</taxon>
        <taxon>Neoptera</taxon>
        <taxon>Paraneoptera</taxon>
        <taxon>Hemiptera</taxon>
        <taxon>Sternorrhyncha</taxon>
        <taxon>Aleyrodoidea</taxon>
        <taxon>Aleyrodidae</taxon>
        <taxon>Aleyrodinae</taxon>
        <taxon>Bemisia</taxon>
    </lineage>
</organism>
<feature type="compositionally biased region" description="Polar residues" evidence="1">
    <location>
        <begin position="53"/>
        <end position="73"/>
    </location>
</feature>
<feature type="region of interest" description="Disordered" evidence="1">
    <location>
        <begin position="45"/>
        <end position="73"/>
    </location>
</feature>
<sequence length="176" mass="18984">MVRAATVSDAHVHLHYSARKFRNNLIAGISRAEDVATQDRQVTVRSGAAENGVRSNGSSAISHHTSDGISSGASICNRRQSIDSLAQHSTVNGKSSPKSKRKVANVSNTLDGPVTLNYHPVKTSVTKVRAIHIKSFISGDSIPVKLVCETSSKSSAENSNKKVKYLSSFLKFYNFI</sequence>
<gene>
    <name evidence="2" type="ORF">BEMITA_LOCUS9219</name>
</gene>
<evidence type="ECO:0000256" key="1">
    <source>
        <dbReference type="SAM" id="MobiDB-lite"/>
    </source>
</evidence>
<keyword evidence="3" id="KW-1185">Reference proteome</keyword>